<evidence type="ECO:0000256" key="4">
    <source>
        <dbReference type="ARBA" id="ARBA00022679"/>
    </source>
</evidence>
<organism evidence="14 15">
    <name type="scientific">Canna indica</name>
    <name type="common">Indian-shot</name>
    <dbReference type="NCBI Taxonomy" id="4628"/>
    <lineage>
        <taxon>Eukaryota</taxon>
        <taxon>Viridiplantae</taxon>
        <taxon>Streptophyta</taxon>
        <taxon>Embryophyta</taxon>
        <taxon>Tracheophyta</taxon>
        <taxon>Spermatophyta</taxon>
        <taxon>Magnoliopsida</taxon>
        <taxon>Liliopsida</taxon>
        <taxon>Zingiberales</taxon>
        <taxon>Cannaceae</taxon>
        <taxon>Canna</taxon>
    </lineage>
</organism>
<comment type="catalytic activity">
    <reaction evidence="1 11">
        <text>S-ubiquitinyl-[E2 ubiquitin-conjugating enzyme]-L-cysteine + [acceptor protein]-L-lysine = [E2 ubiquitin-conjugating enzyme]-L-cysteine + N(6)-ubiquitinyl-[acceptor protein]-L-lysine.</text>
        <dbReference type="EC" id="2.3.2.27"/>
    </reaction>
</comment>
<dbReference type="EMBL" id="CP136890">
    <property type="protein sequence ID" value="WOK91679.1"/>
    <property type="molecule type" value="Genomic_DNA"/>
</dbReference>
<dbReference type="GO" id="GO:0006511">
    <property type="term" value="P:ubiquitin-dependent protein catabolic process"/>
    <property type="evidence" value="ECO:0007669"/>
    <property type="project" value="UniProtKB-UniRule"/>
</dbReference>
<protein>
    <recommendedName>
        <fullName evidence="11">E3 ubiquitin-protein ligase RMA</fullName>
        <ecNumber evidence="11">2.3.2.27</ecNumber>
    </recommendedName>
    <alternativeName>
        <fullName evidence="11">Protein RING membrane-anchor</fullName>
    </alternativeName>
    <alternativeName>
        <fullName evidence="11">RING-type E3 ubiquitin transferase RMA</fullName>
    </alternativeName>
</protein>
<evidence type="ECO:0000259" key="13">
    <source>
        <dbReference type="PROSITE" id="PS50089"/>
    </source>
</evidence>
<keyword evidence="15" id="KW-1185">Reference proteome</keyword>
<proteinExistence type="predicted"/>
<dbReference type="InterPro" id="IPR013083">
    <property type="entry name" value="Znf_RING/FYVE/PHD"/>
</dbReference>
<feature type="compositionally biased region" description="Low complexity" evidence="12">
    <location>
        <begin position="111"/>
        <end position="126"/>
    </location>
</feature>
<evidence type="ECO:0000256" key="7">
    <source>
        <dbReference type="ARBA" id="ARBA00022786"/>
    </source>
</evidence>
<dbReference type="PROSITE" id="PS00518">
    <property type="entry name" value="ZF_RING_1"/>
    <property type="match status" value="1"/>
</dbReference>
<evidence type="ECO:0000256" key="11">
    <source>
        <dbReference type="RuleBase" id="RU369090"/>
    </source>
</evidence>
<dbReference type="Gene3D" id="3.30.40.10">
    <property type="entry name" value="Zinc/RING finger domain, C3HC4 (zinc finger)"/>
    <property type="match status" value="1"/>
</dbReference>
<evidence type="ECO:0000256" key="6">
    <source>
        <dbReference type="ARBA" id="ARBA00022771"/>
    </source>
</evidence>
<comment type="function">
    <text evidence="11">E3 ubiquitin-protein ligase.</text>
</comment>
<evidence type="ECO:0000256" key="1">
    <source>
        <dbReference type="ARBA" id="ARBA00000900"/>
    </source>
</evidence>
<evidence type="ECO:0000256" key="5">
    <source>
        <dbReference type="ARBA" id="ARBA00022723"/>
    </source>
</evidence>
<evidence type="ECO:0000313" key="14">
    <source>
        <dbReference type="EMBL" id="WOK91679.1"/>
    </source>
</evidence>
<feature type="compositionally biased region" description="Polar residues" evidence="12">
    <location>
        <begin position="87"/>
        <end position="99"/>
    </location>
</feature>
<reference evidence="14 15" key="1">
    <citation type="submission" date="2023-10" db="EMBL/GenBank/DDBJ databases">
        <title>Chromosome-scale genome assembly provides insights into flower coloration mechanisms of Canna indica.</title>
        <authorList>
            <person name="Li C."/>
        </authorList>
    </citation>
    <scope>NUCLEOTIDE SEQUENCE [LARGE SCALE GENOMIC DNA]</scope>
    <source>
        <tissue evidence="14">Flower</tissue>
    </source>
</reference>
<comment type="pathway">
    <text evidence="3 11">Protein modification; protein ubiquitination.</text>
</comment>
<keyword evidence="8 11" id="KW-0862">Zinc</keyword>
<feature type="transmembrane region" description="Helical" evidence="11">
    <location>
        <begin position="239"/>
        <end position="260"/>
    </location>
</feature>
<feature type="region of interest" description="Disordered" evidence="12">
    <location>
        <begin position="85"/>
        <end position="132"/>
    </location>
</feature>
<keyword evidence="9 11" id="KW-0472">Membrane</keyword>
<evidence type="ECO:0000256" key="2">
    <source>
        <dbReference type="ARBA" id="ARBA00004308"/>
    </source>
</evidence>
<dbReference type="InterPro" id="IPR001841">
    <property type="entry name" value="Znf_RING"/>
</dbReference>
<dbReference type="PANTHER" id="PTHR12313">
    <property type="entry name" value="E3 UBIQUITIN-PROTEIN LIGASE RNF5-RELATED"/>
    <property type="match status" value="1"/>
</dbReference>
<feature type="domain" description="RING-type" evidence="13">
    <location>
        <begin position="32"/>
        <end position="73"/>
    </location>
</feature>
<dbReference type="GO" id="GO:0008270">
    <property type="term" value="F:zinc ion binding"/>
    <property type="evidence" value="ECO:0007669"/>
    <property type="project" value="UniProtKB-KW"/>
</dbReference>
<evidence type="ECO:0000256" key="3">
    <source>
        <dbReference type="ARBA" id="ARBA00004906"/>
    </source>
</evidence>
<dbReference type="InterPro" id="IPR018957">
    <property type="entry name" value="Znf_C3HC4_RING-type"/>
</dbReference>
<feature type="region of interest" description="Disordered" evidence="12">
    <location>
        <begin position="1"/>
        <end position="24"/>
    </location>
</feature>
<dbReference type="SUPFAM" id="SSF57850">
    <property type="entry name" value="RING/U-box"/>
    <property type="match status" value="1"/>
</dbReference>
<accession>A0AAQ3JMN5</accession>
<dbReference type="InterPro" id="IPR045103">
    <property type="entry name" value="RNF5/RNF185-like"/>
</dbReference>
<dbReference type="GO" id="GO:0061630">
    <property type="term" value="F:ubiquitin protein ligase activity"/>
    <property type="evidence" value="ECO:0007669"/>
    <property type="project" value="UniProtKB-UniRule"/>
</dbReference>
<dbReference type="InterPro" id="IPR017907">
    <property type="entry name" value="Znf_RING_CS"/>
</dbReference>
<dbReference type="EC" id="2.3.2.27" evidence="11"/>
<keyword evidence="7 11" id="KW-0833">Ubl conjugation pathway</keyword>
<evidence type="ECO:0000256" key="10">
    <source>
        <dbReference type="PROSITE-ProRule" id="PRU00175"/>
    </source>
</evidence>
<keyword evidence="11" id="KW-0812">Transmembrane</keyword>
<gene>
    <name evidence="14" type="ORF">Cni_G00370</name>
</gene>
<evidence type="ECO:0000256" key="8">
    <source>
        <dbReference type="ARBA" id="ARBA00022833"/>
    </source>
</evidence>
<name>A0AAQ3JMN5_9LILI</name>
<dbReference type="Proteomes" id="UP001327560">
    <property type="component" value="Chromosome 1"/>
</dbReference>
<dbReference type="CDD" id="cd16745">
    <property type="entry name" value="RING-HC_AtRMA-like"/>
    <property type="match status" value="1"/>
</dbReference>
<sequence>MESRSGESSNGDAQNSPVGSSSGNRDAVRFECNICFDPAQEPVVTLCGHLFCWPCLYEWLHGHSRSSECPVCKAIVEEEAIVPLYSGGNSSTESQSRSISGMDIPDRPAGRRPATAPQPRQPNSNNIHHHNVHHNPWFNASISNQLAGMRLGNFTSPYAATHHLAGTTVGNFATLNSAANDVAAVLQRGYTNVLHSLHAQELQHGHPGWHAQGFHQGHGHHHAYGFQHARRRNHGQFDIWMVLLLVVFALAVFDIISQVFL</sequence>
<evidence type="ECO:0000313" key="15">
    <source>
        <dbReference type="Proteomes" id="UP001327560"/>
    </source>
</evidence>
<dbReference type="SMART" id="SM00184">
    <property type="entry name" value="RING"/>
    <property type="match status" value="1"/>
</dbReference>
<keyword evidence="6 10" id="KW-0863">Zinc-finger</keyword>
<dbReference type="AlphaFoldDB" id="A0AAQ3JMN5"/>
<keyword evidence="11" id="KW-1133">Transmembrane helix</keyword>
<comment type="domain">
    <text evidence="11">The RING-type zinc finger domain is responsible for E3 ligase activity.</text>
</comment>
<keyword evidence="5 11" id="KW-0479">Metal-binding</keyword>
<evidence type="ECO:0000256" key="12">
    <source>
        <dbReference type="SAM" id="MobiDB-lite"/>
    </source>
</evidence>
<keyword evidence="11" id="KW-0256">Endoplasmic reticulum</keyword>
<dbReference type="PROSITE" id="PS50089">
    <property type="entry name" value="ZF_RING_2"/>
    <property type="match status" value="1"/>
</dbReference>
<dbReference type="GO" id="GO:0005789">
    <property type="term" value="C:endoplasmic reticulum membrane"/>
    <property type="evidence" value="ECO:0007669"/>
    <property type="project" value="UniProtKB-SubCell"/>
</dbReference>
<evidence type="ECO:0000256" key="9">
    <source>
        <dbReference type="ARBA" id="ARBA00023136"/>
    </source>
</evidence>
<comment type="subcellular location">
    <subcellularLocation>
        <location evidence="2">Endomembrane system</location>
    </subcellularLocation>
    <subcellularLocation>
        <location evidence="11">Endoplasmic reticulum membrane</location>
        <topology evidence="11">Single-pass type IV membrane protein</topology>
    </subcellularLocation>
</comment>
<dbReference type="Pfam" id="PF00097">
    <property type="entry name" value="zf-C3HC4"/>
    <property type="match status" value="1"/>
</dbReference>
<keyword evidence="4 11" id="KW-0808">Transferase</keyword>